<reference evidence="2 3" key="1">
    <citation type="journal article" date="2016" name="Nat. Commun.">
        <title>Thousands of microbial genomes shed light on interconnected biogeochemical processes in an aquifer system.</title>
        <authorList>
            <person name="Anantharaman K."/>
            <person name="Brown C.T."/>
            <person name="Hug L.A."/>
            <person name="Sharon I."/>
            <person name="Castelle C.J."/>
            <person name="Probst A.J."/>
            <person name="Thomas B.C."/>
            <person name="Singh A."/>
            <person name="Wilkins M.J."/>
            <person name="Karaoz U."/>
            <person name="Brodie E.L."/>
            <person name="Williams K.H."/>
            <person name="Hubbard S.S."/>
            <person name="Banfield J.F."/>
        </authorList>
    </citation>
    <scope>NUCLEOTIDE SEQUENCE [LARGE SCALE GENOMIC DNA]</scope>
</reference>
<dbReference type="GO" id="GO:0008757">
    <property type="term" value="F:S-adenosylmethionine-dependent methyltransferase activity"/>
    <property type="evidence" value="ECO:0007669"/>
    <property type="project" value="InterPro"/>
</dbReference>
<evidence type="ECO:0000313" key="2">
    <source>
        <dbReference type="EMBL" id="OGL78791.1"/>
    </source>
</evidence>
<dbReference type="AlphaFoldDB" id="A0A1F7UKI1"/>
<evidence type="ECO:0000313" key="3">
    <source>
        <dbReference type="Proteomes" id="UP000176603"/>
    </source>
</evidence>
<sequence>MIYERGNAAKQWMLGELDRRFGRANARVLDLACGNGHKWSSFVVSHPEWCVVGVDTDAVAVERGRSEFQGVPQVDLRVLDAQRPVEEGTFDAVVAMSAIEHVVDRPAFLKTVWTALKPGGVAYLNYDAGHFRSSDWKERLMVPVSQALTVFGIEGPYMKRVDDAEFRRQAEAQGFRVIAVRKHNLHPLKGFMRGASDDAIRVWYGLEDRMGSLFTPEQLDNVMWSTTLVLEKP</sequence>
<name>A0A1F7UKI1_9BACT</name>
<proteinExistence type="predicted"/>
<dbReference type="CDD" id="cd02440">
    <property type="entry name" value="AdoMet_MTases"/>
    <property type="match status" value="1"/>
</dbReference>
<organism evidence="2 3">
    <name type="scientific">Candidatus Uhrbacteria bacterium RIFCSPHIGHO2_12_FULL_60_25</name>
    <dbReference type="NCBI Taxonomy" id="1802399"/>
    <lineage>
        <taxon>Bacteria</taxon>
        <taxon>Candidatus Uhriibacteriota</taxon>
    </lineage>
</organism>
<dbReference type="PANTHER" id="PTHR43861">
    <property type="entry name" value="TRANS-ACONITATE 2-METHYLTRANSFERASE-RELATED"/>
    <property type="match status" value="1"/>
</dbReference>
<dbReference type="InterPro" id="IPR029063">
    <property type="entry name" value="SAM-dependent_MTases_sf"/>
</dbReference>
<dbReference type="Gene3D" id="3.40.50.150">
    <property type="entry name" value="Vaccinia Virus protein VP39"/>
    <property type="match status" value="1"/>
</dbReference>
<dbReference type="Proteomes" id="UP000176603">
    <property type="component" value="Unassembled WGS sequence"/>
</dbReference>
<dbReference type="SUPFAM" id="SSF53335">
    <property type="entry name" value="S-adenosyl-L-methionine-dependent methyltransferases"/>
    <property type="match status" value="1"/>
</dbReference>
<gene>
    <name evidence="2" type="ORF">A3E39_01355</name>
</gene>
<protein>
    <recommendedName>
        <fullName evidence="1">Methyltransferase type 11 domain-containing protein</fullName>
    </recommendedName>
</protein>
<feature type="domain" description="Methyltransferase type 11" evidence="1">
    <location>
        <begin position="29"/>
        <end position="123"/>
    </location>
</feature>
<accession>A0A1F7UKI1</accession>
<dbReference type="EMBL" id="MGEH01000024">
    <property type="protein sequence ID" value="OGL78791.1"/>
    <property type="molecule type" value="Genomic_DNA"/>
</dbReference>
<dbReference type="Pfam" id="PF08241">
    <property type="entry name" value="Methyltransf_11"/>
    <property type="match status" value="1"/>
</dbReference>
<evidence type="ECO:0000259" key="1">
    <source>
        <dbReference type="Pfam" id="PF08241"/>
    </source>
</evidence>
<comment type="caution">
    <text evidence="2">The sequence shown here is derived from an EMBL/GenBank/DDBJ whole genome shotgun (WGS) entry which is preliminary data.</text>
</comment>
<dbReference type="InterPro" id="IPR013216">
    <property type="entry name" value="Methyltransf_11"/>
</dbReference>
<dbReference type="STRING" id="1802399.A3E39_01355"/>